<evidence type="ECO:0000259" key="1">
    <source>
        <dbReference type="Pfam" id="PF22296"/>
    </source>
</evidence>
<gene>
    <name evidence="2" type="ORF">MAE30S32_17300</name>
</gene>
<sequence>MLNFIKAMKELSVIQKCYDLVKWYVPIIERFPRVHKFTIGDRVINQLYNILENLIRAKFAKSKLAKLEYINTELAVLRHQTRLLLDFKLIDLKRYEYVSQLIDELGGELGNWIKSQREREAKPD</sequence>
<dbReference type="InterPro" id="IPR036583">
    <property type="entry name" value="23S_rRNA_IVS_sf"/>
</dbReference>
<dbReference type="RefSeq" id="WP_253845174.1">
    <property type="nucleotide sequence ID" value="NZ_BHVU01000082.1"/>
</dbReference>
<accession>A0A510PGX8</accession>
<evidence type="ECO:0000313" key="2">
    <source>
        <dbReference type="EMBL" id="GCA93078.1"/>
    </source>
</evidence>
<organism evidence="2 3">
    <name type="scientific">Microcystis aeruginosa 11-30S32</name>
    <dbReference type="NCBI Taxonomy" id="2358142"/>
    <lineage>
        <taxon>Bacteria</taxon>
        <taxon>Bacillati</taxon>
        <taxon>Cyanobacteriota</taxon>
        <taxon>Cyanophyceae</taxon>
        <taxon>Oscillatoriophycideae</taxon>
        <taxon>Chroococcales</taxon>
        <taxon>Microcystaceae</taxon>
        <taxon>Microcystis</taxon>
    </lineage>
</organism>
<dbReference type="EMBL" id="BHVU01000082">
    <property type="protein sequence ID" value="GCA93078.1"/>
    <property type="molecule type" value="Genomic_DNA"/>
</dbReference>
<dbReference type="SUPFAM" id="SSF158446">
    <property type="entry name" value="IVS-encoded protein-like"/>
    <property type="match status" value="1"/>
</dbReference>
<evidence type="ECO:0000313" key="3">
    <source>
        <dbReference type="Proteomes" id="UP000321223"/>
    </source>
</evidence>
<reference evidence="2 3" key="1">
    <citation type="journal article" date="2019" name="Appl. Environ. Microbiol.">
        <title>Co-occurrence of broad and narrow host-range viruses infecting the toxic bloom-forming cyanobacterium Microcystis aeruginosa.</title>
        <authorList>
            <person name="Morimoto D."/>
            <person name="Tominaga K."/>
            <person name="Nishimura Y."/>
            <person name="Yoshida N."/>
            <person name="Kimura S."/>
            <person name="Sako Y."/>
            <person name="Yoshida T."/>
        </authorList>
    </citation>
    <scope>NUCLEOTIDE SEQUENCE [LARGE SCALE GENOMIC DNA]</scope>
    <source>
        <strain evidence="2 3">11-30S32</strain>
    </source>
</reference>
<dbReference type="NCBIfam" id="NF033474">
    <property type="entry name" value="DivGenRetAVD"/>
    <property type="match status" value="1"/>
</dbReference>
<dbReference type="Pfam" id="PF22296">
    <property type="entry name" value="bAvd"/>
    <property type="match status" value="1"/>
</dbReference>
<dbReference type="Proteomes" id="UP000321223">
    <property type="component" value="Unassembled WGS sequence"/>
</dbReference>
<name>A0A510PGX8_MICAE</name>
<proteinExistence type="predicted"/>
<dbReference type="Gene3D" id="1.20.1440.60">
    <property type="entry name" value="23S rRNA-intervening sequence"/>
    <property type="match status" value="1"/>
</dbReference>
<protein>
    <submittedName>
        <fullName evidence="2">Diversity-generating retroelement protein Avd</fullName>
    </submittedName>
</protein>
<comment type="caution">
    <text evidence="2">The sequence shown here is derived from an EMBL/GenBank/DDBJ whole genome shotgun (WGS) entry which is preliminary data.</text>
</comment>
<dbReference type="InterPro" id="IPR055360">
    <property type="entry name" value="bAvd"/>
</dbReference>
<dbReference type="AlphaFoldDB" id="A0A510PGX8"/>
<feature type="domain" description="bAvd-like" evidence="1">
    <location>
        <begin position="14"/>
        <end position="115"/>
    </location>
</feature>
<dbReference type="CDD" id="cd16376">
    <property type="entry name" value="Avd_like"/>
    <property type="match status" value="1"/>
</dbReference>